<evidence type="ECO:0000313" key="3">
    <source>
        <dbReference type="EMBL" id="UUD65024.1"/>
    </source>
</evidence>
<proteinExistence type="predicted"/>
<organism evidence="2 4">
    <name type="scientific">Phytopseudomonas seleniipraecipitans</name>
    <dbReference type="NCBI Taxonomy" id="640205"/>
    <lineage>
        <taxon>Bacteria</taxon>
        <taxon>Pseudomonadati</taxon>
        <taxon>Pseudomonadota</taxon>
        <taxon>Gammaproteobacteria</taxon>
        <taxon>Pseudomonadales</taxon>
        <taxon>Pseudomonadaceae</taxon>
        <taxon>Phytopseudomonas</taxon>
    </lineage>
</organism>
<sequence length="141" mass="15193">MVAFEPQSQPTRQQPARQNVRGWERLLSIGGGLLLAALGAGKHGQQGTRQLSAGSLLLLRGLSGHCSVKSAMDDPLGEIRYLRARVQRLQELVLMAEELADRTRATPMATAPTAPITPVTPAPMDIETSVADELASREQSR</sequence>
<reference evidence="3" key="2">
    <citation type="submission" date="2021-05" db="EMBL/GenBank/DDBJ databases">
        <title>Complete genome sequence of Pseudomonas seleniipraecipitans strain D1-6.</title>
        <authorList>
            <person name="Lafi F."/>
            <person name="Eida A."/>
            <person name="Alam I."/>
            <person name="Hert H."/>
            <person name="Saad M."/>
        </authorList>
    </citation>
    <scope>NUCLEOTIDE SEQUENCE</scope>
    <source>
        <strain evidence="3">D1-6</strain>
    </source>
</reference>
<dbReference type="RefSeq" id="WP_070881798.1">
    <property type="nucleotide sequence ID" value="NZ_CP076114.1"/>
</dbReference>
<name>A0A1G7NH08_9GAMM</name>
<dbReference type="Proteomes" id="UP000887421">
    <property type="component" value="Chromosome"/>
</dbReference>
<feature type="compositionally biased region" description="Low complexity" evidence="1">
    <location>
        <begin position="105"/>
        <end position="123"/>
    </location>
</feature>
<evidence type="ECO:0000313" key="5">
    <source>
        <dbReference type="Proteomes" id="UP000887421"/>
    </source>
</evidence>
<dbReference type="EMBL" id="CP076114">
    <property type="protein sequence ID" value="UUD65024.1"/>
    <property type="molecule type" value="Genomic_DNA"/>
</dbReference>
<gene>
    <name evidence="3" type="ORF">D16iCDA_04905</name>
    <name evidence="2" type="ORF">SAMN05216381_2287</name>
</gene>
<dbReference type="EMBL" id="FNBM01000004">
    <property type="protein sequence ID" value="SDF73217.1"/>
    <property type="molecule type" value="Genomic_DNA"/>
</dbReference>
<evidence type="ECO:0000256" key="1">
    <source>
        <dbReference type="SAM" id="MobiDB-lite"/>
    </source>
</evidence>
<reference evidence="2 4" key="1">
    <citation type="submission" date="2016-10" db="EMBL/GenBank/DDBJ databases">
        <authorList>
            <person name="de Groot N.N."/>
        </authorList>
    </citation>
    <scope>NUCLEOTIDE SEQUENCE [LARGE SCALE GENOMIC DNA]</scope>
    <source>
        <strain evidence="2 4">LMG 25475</strain>
    </source>
</reference>
<feature type="region of interest" description="Disordered" evidence="1">
    <location>
        <begin position="102"/>
        <end position="141"/>
    </location>
</feature>
<protein>
    <submittedName>
        <fullName evidence="3">DUF2892 domain-containing protein</fullName>
    </submittedName>
</protein>
<evidence type="ECO:0000313" key="4">
    <source>
        <dbReference type="Proteomes" id="UP000243378"/>
    </source>
</evidence>
<keyword evidence="5" id="KW-1185">Reference proteome</keyword>
<dbReference type="AlphaFoldDB" id="A0A1G7NH08"/>
<dbReference type="STRING" id="640205.SAMN05216381_2287"/>
<dbReference type="Proteomes" id="UP000243378">
    <property type="component" value="Unassembled WGS sequence"/>
</dbReference>
<evidence type="ECO:0000313" key="2">
    <source>
        <dbReference type="EMBL" id="SDF73217.1"/>
    </source>
</evidence>
<dbReference type="OrthoDB" id="6900192at2"/>
<accession>A0A1G7NH08</accession>